<evidence type="ECO:0000313" key="3">
    <source>
        <dbReference type="Proteomes" id="UP000503096"/>
    </source>
</evidence>
<dbReference type="PROSITE" id="PS51832">
    <property type="entry name" value="HD_GYP"/>
    <property type="match status" value="1"/>
</dbReference>
<feature type="domain" description="HD-GYP" evidence="1">
    <location>
        <begin position="1"/>
        <end position="177"/>
    </location>
</feature>
<dbReference type="InterPro" id="IPR003607">
    <property type="entry name" value="HD/PDEase_dom"/>
</dbReference>
<sequence length="222" mass="24259">MLAKSIGYDEKRAAVLDMSARLHDIGKLAVPDVVLLKRGKLTPTETEIIRRHALEGCTMLTDILASAESIMGSGRSSEDQTLRLAAEIALHHHEWWDGSGYPRRLEGEAIPEAARIVAIADTFDELIQTRPYHEAATIDVALLEVMALSGKQFDPKLVIAFKDVIQSIQVAGGADLDTLKGVTRKNTSTLAKANQIIERILKSPEAQYARAKALEPASTTQH</sequence>
<evidence type="ECO:0000259" key="1">
    <source>
        <dbReference type="PROSITE" id="PS51832"/>
    </source>
</evidence>
<dbReference type="InParanoid" id="A0A6M4H7E9"/>
<dbReference type="KEGG" id="upl:DSM104440_01912"/>
<evidence type="ECO:0000313" key="2">
    <source>
        <dbReference type="EMBL" id="QJR15095.1"/>
    </source>
</evidence>
<gene>
    <name evidence="2" type="ORF">DSM104440_01912</name>
</gene>
<proteinExistence type="predicted"/>
<dbReference type="CDD" id="cd00077">
    <property type="entry name" value="HDc"/>
    <property type="match status" value="1"/>
</dbReference>
<dbReference type="EMBL" id="CP053073">
    <property type="protein sequence ID" value="QJR15095.1"/>
    <property type="molecule type" value="Genomic_DNA"/>
</dbReference>
<name>A0A6M4H7E9_9PROT</name>
<organism evidence="2 3">
    <name type="scientific">Usitatibacter palustris</name>
    <dbReference type="NCBI Taxonomy" id="2732487"/>
    <lineage>
        <taxon>Bacteria</taxon>
        <taxon>Pseudomonadati</taxon>
        <taxon>Pseudomonadota</taxon>
        <taxon>Betaproteobacteria</taxon>
        <taxon>Nitrosomonadales</taxon>
        <taxon>Usitatibacteraceae</taxon>
        <taxon>Usitatibacter</taxon>
    </lineage>
</organism>
<protein>
    <recommendedName>
        <fullName evidence="1">HD-GYP domain-containing protein</fullName>
    </recommendedName>
</protein>
<dbReference type="InterPro" id="IPR052020">
    <property type="entry name" value="Cyclic_di-GMP/3'3'-cGAMP_PDE"/>
</dbReference>
<accession>A0A6M4H7E9</accession>
<reference evidence="2 3" key="1">
    <citation type="submission" date="2020-04" db="EMBL/GenBank/DDBJ databases">
        <title>Usitatibacter rugosus gen. nov., sp. nov. and Usitatibacter palustris sp. nov., novel members of Usitatibacteraceae fam. nov. within the order Nitrosomonadales isolated from soil.</title>
        <authorList>
            <person name="Huber K.J."/>
            <person name="Neumann-Schaal M."/>
            <person name="Geppert A."/>
            <person name="Luckner M."/>
            <person name="Wanner G."/>
            <person name="Overmann J."/>
        </authorList>
    </citation>
    <scope>NUCLEOTIDE SEQUENCE [LARGE SCALE GENOMIC DNA]</scope>
    <source>
        <strain evidence="2 3">Swamp67</strain>
    </source>
</reference>
<dbReference type="InterPro" id="IPR037522">
    <property type="entry name" value="HD_GYP_dom"/>
</dbReference>
<dbReference type="PANTHER" id="PTHR45228">
    <property type="entry name" value="CYCLIC DI-GMP PHOSPHODIESTERASE TM_0186-RELATED"/>
    <property type="match status" value="1"/>
</dbReference>
<dbReference type="AlphaFoldDB" id="A0A6M4H7E9"/>
<dbReference type="SUPFAM" id="SSF109604">
    <property type="entry name" value="HD-domain/PDEase-like"/>
    <property type="match status" value="1"/>
</dbReference>
<dbReference type="PANTHER" id="PTHR45228:SF1">
    <property type="entry name" value="CYCLIC DI-GMP PHOSPHODIESTERASE TM_0186"/>
    <property type="match status" value="1"/>
</dbReference>
<dbReference type="GO" id="GO:0008081">
    <property type="term" value="F:phosphoric diester hydrolase activity"/>
    <property type="evidence" value="ECO:0007669"/>
    <property type="project" value="UniProtKB-ARBA"/>
</dbReference>
<keyword evidence="3" id="KW-1185">Reference proteome</keyword>
<dbReference type="Proteomes" id="UP000503096">
    <property type="component" value="Chromosome"/>
</dbReference>
<dbReference type="Pfam" id="PF13487">
    <property type="entry name" value="HD_5"/>
    <property type="match status" value="1"/>
</dbReference>
<dbReference type="Gene3D" id="1.10.3210.10">
    <property type="entry name" value="Hypothetical protein af1432"/>
    <property type="match status" value="1"/>
</dbReference>